<dbReference type="InterPro" id="IPR007337">
    <property type="entry name" value="RelB/DinJ"/>
</dbReference>
<dbReference type="EMBL" id="CP107523">
    <property type="protein sequence ID" value="UYN56312.1"/>
    <property type="molecule type" value="Genomic_DNA"/>
</dbReference>
<dbReference type="PANTHER" id="PTHR38781">
    <property type="entry name" value="ANTITOXIN DINJ-RELATED"/>
    <property type="match status" value="1"/>
</dbReference>
<keyword evidence="2" id="KW-1277">Toxin-antitoxin system</keyword>
<dbReference type="NCBIfam" id="TIGR02384">
    <property type="entry name" value="RelB_DinJ"/>
    <property type="match status" value="1"/>
</dbReference>
<evidence type="ECO:0000256" key="1">
    <source>
        <dbReference type="ARBA" id="ARBA00010562"/>
    </source>
</evidence>
<dbReference type="InterPro" id="IPR013321">
    <property type="entry name" value="Arc_rbn_hlx_hlx"/>
</dbReference>
<dbReference type="RefSeq" id="WP_158280550.1">
    <property type="nucleotide sequence ID" value="NZ_CP107523.1"/>
</dbReference>
<evidence type="ECO:0000313" key="3">
    <source>
        <dbReference type="EMBL" id="UYN56312.1"/>
    </source>
</evidence>
<dbReference type="Pfam" id="PF04221">
    <property type="entry name" value="RelB"/>
    <property type="match status" value="1"/>
</dbReference>
<dbReference type="PANTHER" id="PTHR38781:SF1">
    <property type="entry name" value="ANTITOXIN DINJ-RELATED"/>
    <property type="match status" value="1"/>
</dbReference>
<dbReference type="Gene3D" id="1.10.1220.10">
    <property type="entry name" value="Met repressor-like"/>
    <property type="match status" value="1"/>
</dbReference>
<accession>A0ABY6H4N1</accession>
<reference evidence="3" key="1">
    <citation type="submission" date="2022-10" db="EMBL/GenBank/DDBJ databases">
        <title>Comparative genomic analysis and in-vitro probiotic properties of the potential probiotic L. chiayiensis AACE 3.</title>
        <authorList>
            <person name="Kang X."/>
        </authorList>
    </citation>
    <scope>NUCLEOTIDE SEQUENCE</scope>
    <source>
        <strain evidence="3">AACE 3</strain>
    </source>
</reference>
<dbReference type="Proteomes" id="UP001164790">
    <property type="component" value="Chromosome"/>
</dbReference>
<keyword evidence="4" id="KW-1185">Reference proteome</keyword>
<organism evidence="3 4">
    <name type="scientific">Lacticaseibacillus chiayiensis</name>
    <dbReference type="NCBI Taxonomy" id="2100821"/>
    <lineage>
        <taxon>Bacteria</taxon>
        <taxon>Bacillati</taxon>
        <taxon>Bacillota</taxon>
        <taxon>Bacilli</taxon>
        <taxon>Lactobacillales</taxon>
        <taxon>Lactobacillaceae</taxon>
        <taxon>Lacticaseibacillus</taxon>
    </lineage>
</organism>
<protein>
    <submittedName>
        <fullName evidence="3">Type II toxin-antitoxin system RelB/DinJ family antitoxin</fullName>
    </submittedName>
</protein>
<evidence type="ECO:0000313" key="4">
    <source>
        <dbReference type="Proteomes" id="UP001164790"/>
    </source>
</evidence>
<evidence type="ECO:0000256" key="2">
    <source>
        <dbReference type="ARBA" id="ARBA00022649"/>
    </source>
</evidence>
<proteinExistence type="inferred from homology"/>
<name>A0ABY6H4N1_9LACO</name>
<comment type="similarity">
    <text evidence="1">Belongs to the RelB/DinJ antitoxin family.</text>
</comment>
<sequence>MNFIAAEDQITTTIRLGTATKEAAEKVFKAMGMDLNAGINIFLKQVIRDQALPFTPTARDPLDQATENSLQDLKDGRFQDFENVESLFEDLHDEINK</sequence>
<gene>
    <name evidence="3" type="ORF">OFW50_12730</name>
</gene>